<evidence type="ECO:0000313" key="1">
    <source>
        <dbReference type="EMBL" id="BBL07847.1"/>
    </source>
</evidence>
<dbReference type="EMBL" id="AP019737">
    <property type="protein sequence ID" value="BBL07847.1"/>
    <property type="molecule type" value="Genomic_DNA"/>
</dbReference>
<sequence>MNKKTTSVNFTDDAELPMVARTTNHAVFANEAIAIKKADLSGIMEIYKGGYQIFPNSMEDVAGFKVE</sequence>
<reference evidence="1 2" key="1">
    <citation type="journal article" date="2020" name="Int. J. Syst. Evol. Microbiol.">
        <title>Alistipes communis sp. nov., Alistipes dispar sp. nov. and Alistipes onderdonkii subsp. vulgaris subsp. nov., isolated from human faeces, and creation of Alistipes onderdonkii subsp. onderdonkii subsp. nov.</title>
        <authorList>
            <person name="Sakamoto M."/>
            <person name="Ikeyama N."/>
            <person name="Ogata Y."/>
            <person name="Suda W."/>
            <person name="Iino T."/>
            <person name="Hattori M."/>
            <person name="Ohkuma M."/>
        </authorList>
    </citation>
    <scope>NUCLEOTIDE SEQUENCE [LARGE SCALE GENOMIC DNA]</scope>
    <source>
        <strain evidence="1 2">5CPYCFAH4</strain>
    </source>
</reference>
<evidence type="ECO:0000313" key="2">
    <source>
        <dbReference type="Proteomes" id="UP000317465"/>
    </source>
</evidence>
<gene>
    <name evidence="1" type="ORF">A5CPYCFAH4_00710</name>
</gene>
<keyword evidence="2" id="KW-1185">Reference proteome</keyword>
<accession>A0ACA8QSY6</accession>
<dbReference type="Proteomes" id="UP000317465">
    <property type="component" value="Chromosome"/>
</dbReference>
<protein>
    <submittedName>
        <fullName evidence="1">Uncharacterized protein</fullName>
    </submittedName>
</protein>
<organism evidence="1 2">
    <name type="scientific">Alistipes onderdonkii subsp. vulgaris</name>
    <dbReference type="NCBI Taxonomy" id="2585117"/>
    <lineage>
        <taxon>Bacteria</taxon>
        <taxon>Pseudomonadati</taxon>
        <taxon>Bacteroidota</taxon>
        <taxon>Bacteroidia</taxon>
        <taxon>Bacteroidales</taxon>
        <taxon>Rikenellaceae</taxon>
        <taxon>Alistipes</taxon>
    </lineage>
</organism>
<proteinExistence type="predicted"/>
<name>A0ACA8QSY6_9BACT</name>